<dbReference type="RefSeq" id="WP_034840396.1">
    <property type="nucleotide sequence ID" value="NZ_JOKH01000005.1"/>
</dbReference>
<dbReference type="EMBL" id="JOKH01000005">
    <property type="protein sequence ID" value="KEQ16650.1"/>
    <property type="molecule type" value="Genomic_DNA"/>
</dbReference>
<gene>
    <name evidence="1" type="ORF">GZ78_22815</name>
</gene>
<accession>A0A081NDX7</accession>
<comment type="caution">
    <text evidence="1">The sequence shown here is derived from an EMBL/GenBank/DDBJ whole genome shotgun (WGS) entry which is preliminary data.</text>
</comment>
<reference evidence="1 2" key="1">
    <citation type="submission" date="2014-06" db="EMBL/GenBank/DDBJ databases">
        <title>Whole Genome Sequences of Three Symbiotic Endozoicomonas Bacteria.</title>
        <authorList>
            <person name="Neave M.J."/>
            <person name="Apprill A."/>
            <person name="Voolstra C.R."/>
        </authorList>
    </citation>
    <scope>NUCLEOTIDE SEQUENCE [LARGE SCALE GENOMIC DNA]</scope>
    <source>
        <strain evidence="1 2">DSM 25634</strain>
    </source>
</reference>
<proteinExistence type="predicted"/>
<evidence type="ECO:0000313" key="1">
    <source>
        <dbReference type="EMBL" id="KEQ16650.1"/>
    </source>
</evidence>
<evidence type="ECO:0000313" key="2">
    <source>
        <dbReference type="Proteomes" id="UP000028073"/>
    </source>
</evidence>
<dbReference type="Proteomes" id="UP000028073">
    <property type="component" value="Unassembled WGS sequence"/>
</dbReference>
<protein>
    <submittedName>
        <fullName evidence="1">Uncharacterized protein</fullName>
    </submittedName>
</protein>
<organism evidence="1 2">
    <name type="scientific">Endozoicomonas numazuensis</name>
    <dbReference type="NCBI Taxonomy" id="1137799"/>
    <lineage>
        <taxon>Bacteria</taxon>
        <taxon>Pseudomonadati</taxon>
        <taxon>Pseudomonadota</taxon>
        <taxon>Gammaproteobacteria</taxon>
        <taxon>Oceanospirillales</taxon>
        <taxon>Endozoicomonadaceae</taxon>
        <taxon>Endozoicomonas</taxon>
    </lineage>
</organism>
<sequence>MSNKDKQLKKDFLQAEVIHRDDLPNKGSKRALKIRRALEDREETKKLSSFFGDSYWGDV</sequence>
<dbReference type="OrthoDB" id="6198281at2"/>
<keyword evidence="2" id="KW-1185">Reference proteome</keyword>
<dbReference type="AlphaFoldDB" id="A0A081NDX7"/>
<name>A0A081NDX7_9GAMM</name>